<dbReference type="AlphaFoldDB" id="A0A084VLW5"/>
<evidence type="ECO:0000313" key="2">
    <source>
        <dbReference type="EnsemblMetazoa" id="ASIC006710-PA"/>
    </source>
</evidence>
<dbReference type="EMBL" id="ATLV01014570">
    <property type="status" value="NOT_ANNOTATED_CDS"/>
    <property type="molecule type" value="Genomic_DNA"/>
</dbReference>
<sequence>MIIHSPTSRFARGNSSVGIGIPCHVPRQKLEHDIKNDDIELRLQVRRDRASESVKPRTAID</sequence>
<dbReference type="VEuPathDB" id="VectorBase:ASIC006710"/>
<reference evidence="1 3" key="1">
    <citation type="journal article" date="2014" name="BMC Genomics">
        <title>Genome sequence of Anopheles sinensis provides insight into genetics basis of mosquito competence for malaria parasites.</title>
        <authorList>
            <person name="Zhou D."/>
            <person name="Zhang D."/>
            <person name="Ding G."/>
            <person name="Shi L."/>
            <person name="Hou Q."/>
            <person name="Ye Y."/>
            <person name="Xu Y."/>
            <person name="Zhou H."/>
            <person name="Xiong C."/>
            <person name="Li S."/>
            <person name="Yu J."/>
            <person name="Hong S."/>
            <person name="Yu X."/>
            <person name="Zou P."/>
            <person name="Chen C."/>
            <person name="Chang X."/>
            <person name="Wang W."/>
            <person name="Lv Y."/>
            <person name="Sun Y."/>
            <person name="Ma L."/>
            <person name="Shen B."/>
            <person name="Zhu C."/>
        </authorList>
    </citation>
    <scope>NUCLEOTIDE SEQUENCE [LARGE SCALE GENOMIC DNA]</scope>
</reference>
<dbReference type="Proteomes" id="UP000030765">
    <property type="component" value="Unassembled WGS sequence"/>
</dbReference>
<dbReference type="EnsemblMetazoa" id="ASIC006710-RA">
    <property type="protein sequence ID" value="ASIC006710-PA"/>
    <property type="gene ID" value="ASIC006710"/>
</dbReference>
<protein>
    <submittedName>
        <fullName evidence="1 2">Bifunctional ATP-dependent dihydroxyacetone kinase/FAD-AMP lyase (Cyclizing)</fullName>
    </submittedName>
</protein>
<keyword evidence="3" id="KW-1185">Reference proteome</keyword>
<name>A0A084VLW5_ANOSI</name>
<gene>
    <name evidence="1" type="ORF">ZHAS_00006710</name>
</gene>
<organism evidence="1">
    <name type="scientific">Anopheles sinensis</name>
    <name type="common">Mosquito</name>
    <dbReference type="NCBI Taxonomy" id="74873"/>
    <lineage>
        <taxon>Eukaryota</taxon>
        <taxon>Metazoa</taxon>
        <taxon>Ecdysozoa</taxon>
        <taxon>Arthropoda</taxon>
        <taxon>Hexapoda</taxon>
        <taxon>Insecta</taxon>
        <taxon>Pterygota</taxon>
        <taxon>Neoptera</taxon>
        <taxon>Endopterygota</taxon>
        <taxon>Diptera</taxon>
        <taxon>Nematocera</taxon>
        <taxon>Culicoidea</taxon>
        <taxon>Culicidae</taxon>
        <taxon>Anophelinae</taxon>
        <taxon>Anopheles</taxon>
    </lineage>
</organism>
<dbReference type="GO" id="GO:0016301">
    <property type="term" value="F:kinase activity"/>
    <property type="evidence" value="ECO:0007669"/>
    <property type="project" value="UniProtKB-KW"/>
</dbReference>
<keyword evidence="1" id="KW-0456">Lyase</keyword>
<accession>A0A084VLW5</accession>
<dbReference type="GO" id="GO:0016829">
    <property type="term" value="F:lyase activity"/>
    <property type="evidence" value="ECO:0007669"/>
    <property type="project" value="UniProtKB-KW"/>
</dbReference>
<evidence type="ECO:0000313" key="3">
    <source>
        <dbReference type="Proteomes" id="UP000030765"/>
    </source>
</evidence>
<keyword evidence="1" id="KW-0418">Kinase</keyword>
<dbReference type="EMBL" id="KE524975">
    <property type="protein sequence ID" value="KFB38959.1"/>
    <property type="molecule type" value="Genomic_DNA"/>
</dbReference>
<reference evidence="2" key="2">
    <citation type="submission" date="2020-05" db="UniProtKB">
        <authorList>
            <consortium name="EnsemblMetazoa"/>
        </authorList>
    </citation>
    <scope>IDENTIFICATION</scope>
</reference>
<proteinExistence type="predicted"/>
<evidence type="ECO:0000313" key="1">
    <source>
        <dbReference type="EMBL" id="KFB38959.1"/>
    </source>
</evidence>
<keyword evidence="1" id="KW-0808">Transferase</keyword>